<keyword evidence="1" id="KW-0732">Signal</keyword>
<dbReference type="PANTHER" id="PTHR37315:SF1">
    <property type="entry name" value="UPF0311 PROTEIN BLR7842"/>
    <property type="match status" value="1"/>
</dbReference>
<accession>A0A4R8PYW9</accession>
<comment type="caution">
    <text evidence="2">The sequence shown here is derived from an EMBL/GenBank/DDBJ whole genome shotgun (WGS) entry which is preliminary data.</text>
</comment>
<dbReference type="Gene3D" id="2.40.160.20">
    <property type="match status" value="1"/>
</dbReference>
<dbReference type="Pfam" id="PF11578">
    <property type="entry name" value="DUF3237"/>
    <property type="match status" value="1"/>
</dbReference>
<gene>
    <name evidence="2" type="ORF">C8035_v000894</name>
</gene>
<sequence length="171" mass="18051">MLLSTVFSLATFGLLSSPSTLAAASPTHKGGGPVAPDAQLLFELKMTLGPSVSFGVGPRGNRFSDPITGGSFEGPKLTGLILPVGADWGLLDARGGFTAITYFQFQTNDQANIFVTAYGPAPQGRGLLYMTFETGAENYFWVNDITVVGTTVVDREKALVTIEAWQLAIAD</sequence>
<dbReference type="AlphaFoldDB" id="A0A4R8PYW9"/>
<reference evidence="2 3" key="1">
    <citation type="submission" date="2018-11" db="EMBL/GenBank/DDBJ databases">
        <title>Genome sequence and assembly of Colletotrichum spinosum.</title>
        <authorList>
            <person name="Gan P."/>
            <person name="Shirasu K."/>
        </authorList>
    </citation>
    <scope>NUCLEOTIDE SEQUENCE [LARGE SCALE GENOMIC DNA]</scope>
    <source>
        <strain evidence="2 3">CBS 515.97</strain>
    </source>
</reference>
<dbReference type="InterPro" id="IPR020915">
    <property type="entry name" value="UPF0311"/>
</dbReference>
<dbReference type="PANTHER" id="PTHR37315">
    <property type="entry name" value="UPF0311 PROTEIN BLR7842"/>
    <property type="match status" value="1"/>
</dbReference>
<dbReference type="Proteomes" id="UP000295083">
    <property type="component" value="Unassembled WGS sequence"/>
</dbReference>
<dbReference type="EMBL" id="QAPG01001031">
    <property type="protein sequence ID" value="TDZ28234.1"/>
    <property type="molecule type" value="Genomic_DNA"/>
</dbReference>
<keyword evidence="3" id="KW-1185">Reference proteome</keyword>
<evidence type="ECO:0000256" key="1">
    <source>
        <dbReference type="SAM" id="SignalP"/>
    </source>
</evidence>
<evidence type="ECO:0000313" key="2">
    <source>
        <dbReference type="EMBL" id="TDZ28234.1"/>
    </source>
</evidence>
<name>A0A4R8PYW9_9PEZI</name>
<protein>
    <submittedName>
        <fullName evidence="2">Uncharacterized protein</fullName>
    </submittedName>
</protein>
<proteinExistence type="predicted"/>
<feature type="chain" id="PRO_5020601651" evidence="1">
    <location>
        <begin position="25"/>
        <end position="171"/>
    </location>
</feature>
<feature type="signal peptide" evidence="1">
    <location>
        <begin position="1"/>
        <end position="24"/>
    </location>
</feature>
<organism evidence="2 3">
    <name type="scientific">Colletotrichum spinosum</name>
    <dbReference type="NCBI Taxonomy" id="1347390"/>
    <lineage>
        <taxon>Eukaryota</taxon>
        <taxon>Fungi</taxon>
        <taxon>Dikarya</taxon>
        <taxon>Ascomycota</taxon>
        <taxon>Pezizomycotina</taxon>
        <taxon>Sordariomycetes</taxon>
        <taxon>Hypocreomycetidae</taxon>
        <taxon>Glomerellales</taxon>
        <taxon>Glomerellaceae</taxon>
        <taxon>Colletotrichum</taxon>
        <taxon>Colletotrichum orbiculare species complex</taxon>
    </lineage>
</organism>
<evidence type="ECO:0000313" key="3">
    <source>
        <dbReference type="Proteomes" id="UP000295083"/>
    </source>
</evidence>